<evidence type="ECO:0000313" key="2">
    <source>
        <dbReference type="Proteomes" id="UP000622604"/>
    </source>
</evidence>
<organism evidence="1 2">
    <name type="scientific">Paraglaciecola chathamensis</name>
    <dbReference type="NCBI Taxonomy" id="368405"/>
    <lineage>
        <taxon>Bacteria</taxon>
        <taxon>Pseudomonadati</taxon>
        <taxon>Pseudomonadota</taxon>
        <taxon>Gammaproteobacteria</taxon>
        <taxon>Alteromonadales</taxon>
        <taxon>Alteromonadaceae</taxon>
        <taxon>Paraglaciecola</taxon>
    </lineage>
</organism>
<dbReference type="AlphaFoldDB" id="A0A8H9ID25"/>
<comment type="caution">
    <text evidence="1">The sequence shown here is derived from an EMBL/GenBank/DDBJ whole genome shotgun (WGS) entry which is preliminary data.</text>
</comment>
<name>A0A8H9ID25_9ALTE</name>
<evidence type="ECO:0000313" key="1">
    <source>
        <dbReference type="EMBL" id="GGZ77979.1"/>
    </source>
</evidence>
<dbReference type="EMBL" id="BMZC01000014">
    <property type="protein sequence ID" value="GGZ77979.1"/>
    <property type="molecule type" value="Genomic_DNA"/>
</dbReference>
<reference evidence="1" key="2">
    <citation type="submission" date="2020-09" db="EMBL/GenBank/DDBJ databases">
        <authorList>
            <person name="Sun Q."/>
            <person name="Kim S."/>
        </authorList>
    </citation>
    <scope>NUCLEOTIDE SEQUENCE</scope>
    <source>
        <strain evidence="1">KCTC 32337</strain>
    </source>
</reference>
<dbReference type="Proteomes" id="UP000622604">
    <property type="component" value="Unassembled WGS sequence"/>
</dbReference>
<dbReference type="RefSeq" id="WP_013755383.1">
    <property type="nucleotide sequence ID" value="NZ_BMZC01000014.1"/>
</dbReference>
<sequence length="136" mass="15148">MAQEHIIHTLSTSAPKLVKTDDAYAYLHQGDWIAGGCALYAIGLLTLLGKSVRLLAFESINGIEHISVVYMRHIADADGLHTIQAMKQKLLNEFGVRVTSTRSITLKLLLQESQLIDASWEINEFSSFLGQHLKEE</sequence>
<gene>
    <name evidence="1" type="ORF">GCM10011274_40130</name>
</gene>
<proteinExistence type="predicted"/>
<protein>
    <submittedName>
        <fullName evidence="1">Uncharacterized protein</fullName>
    </submittedName>
</protein>
<accession>A0A8H9ID25</accession>
<reference evidence="1" key="1">
    <citation type="journal article" date="2014" name="Int. J. Syst. Evol. Microbiol.">
        <title>Complete genome sequence of Corynebacterium casei LMG S-19264T (=DSM 44701T), isolated from a smear-ripened cheese.</title>
        <authorList>
            <consortium name="US DOE Joint Genome Institute (JGI-PGF)"/>
            <person name="Walter F."/>
            <person name="Albersmeier A."/>
            <person name="Kalinowski J."/>
            <person name="Ruckert C."/>
        </authorList>
    </citation>
    <scope>NUCLEOTIDE SEQUENCE</scope>
    <source>
        <strain evidence="1">KCTC 32337</strain>
    </source>
</reference>